<feature type="transmembrane region" description="Helical" evidence="1">
    <location>
        <begin position="303"/>
        <end position="323"/>
    </location>
</feature>
<dbReference type="Pfam" id="PF19528">
    <property type="entry name" value="DUF6056"/>
    <property type="match status" value="1"/>
</dbReference>
<feature type="transmembrane region" description="Helical" evidence="1">
    <location>
        <begin position="196"/>
        <end position="214"/>
    </location>
</feature>
<reference evidence="2" key="1">
    <citation type="submission" date="2021-07" db="EMBL/GenBank/DDBJ databases">
        <title>Characterization of Emerging Pathogens Carrying KPC-2 Gene in IncP-6 Plasmids Isolated from Urban Sewage in Argentina.</title>
        <authorList>
            <person name="Ghiglione B."/>
            <person name="Haim M.S."/>
            <person name="Dropa M."/>
        </authorList>
    </citation>
    <scope>NUCLEOTIDE SEQUENCE</scope>
    <source>
        <strain evidence="2">WW-19C</strain>
    </source>
</reference>
<dbReference type="AlphaFoldDB" id="A0AAQ0EMV4"/>
<dbReference type="Proteomes" id="UP000826990">
    <property type="component" value="Chromosome"/>
</dbReference>
<accession>A0AAQ0EMV4</accession>
<keyword evidence="1" id="KW-1133">Transmembrane helix</keyword>
<evidence type="ECO:0000313" key="2">
    <source>
        <dbReference type="EMBL" id="QYD25295.1"/>
    </source>
</evidence>
<feature type="transmembrane region" description="Helical" evidence="1">
    <location>
        <begin position="101"/>
        <end position="120"/>
    </location>
</feature>
<keyword evidence="1" id="KW-0472">Membrane</keyword>
<dbReference type="EMBL" id="CP080107">
    <property type="protein sequence ID" value="QYD25295.1"/>
    <property type="molecule type" value="Genomic_DNA"/>
</dbReference>
<feature type="transmembrane region" description="Helical" evidence="1">
    <location>
        <begin position="329"/>
        <end position="347"/>
    </location>
</feature>
<feature type="transmembrane region" description="Helical" evidence="1">
    <location>
        <begin position="70"/>
        <end position="94"/>
    </location>
</feature>
<proteinExistence type="predicted"/>
<feature type="transmembrane region" description="Helical" evidence="1">
    <location>
        <begin position="276"/>
        <end position="296"/>
    </location>
</feature>
<evidence type="ECO:0000313" key="3">
    <source>
        <dbReference type="Proteomes" id="UP000826990"/>
    </source>
</evidence>
<keyword evidence="1" id="KW-0812">Transmembrane</keyword>
<dbReference type="RefSeq" id="WP_206461971.1">
    <property type="nucleotide sequence ID" value="NZ_CP080107.1"/>
</dbReference>
<gene>
    <name evidence="2" type="ORF">KZX48_14725</name>
</gene>
<name>A0AAQ0EMV4_ENTAS</name>
<sequence>MSRKIYCLLASLVIFALVLIPSLHTPMLSDDYYYISIANLHDQIAHYREWSGRILTNMLSSYMMYYVPHALYETLTAIALTATICFIACIPNALMKNELNFHPLSALGLFALYWIANPSLGETTFWFVGAANYLWTTFYVSFFILTIALQKPKITWWKLPFALLLGFAAGCSNENTSIVTLLLTISFIIYKKNLSAIYPYLIGLIIGIGVLLLGPGTANRSLYFTDWHNLTMLGKIELQLFTRMPDSMSIFWQIYIVIVILAFLIGLNGSYSKKHIAFSAIFFVSAILCNAAFIASPFMPPRAYSGALFMILLSVSFLTSAVLDNKKTIYEYTGLSIAGIFILLYFIPSYYIMTNAILGSWNQEKIRLSMIHEQVSRGIKEITIPDLYMPKLIKSTDGYPVYKHPARNDFFHVNSINEEQTQFDYSSLNKQKTFVVNSSIYKEIMLDKVTFYTEHLYGSEKIILKLSGDINRELNDGKVIYVHLFMDNGKFVNKDTAMKAIFIDGSYYTYTNTTDIDFSKIKQIELGMYDAKTGAPFSKLVINI</sequence>
<feature type="transmembrane region" description="Helical" evidence="1">
    <location>
        <begin position="126"/>
        <end position="149"/>
    </location>
</feature>
<evidence type="ECO:0000256" key="1">
    <source>
        <dbReference type="SAM" id="Phobius"/>
    </source>
</evidence>
<feature type="transmembrane region" description="Helical" evidence="1">
    <location>
        <begin position="250"/>
        <end position="270"/>
    </location>
</feature>
<dbReference type="InterPro" id="IPR045691">
    <property type="entry name" value="DUF6056"/>
</dbReference>
<protein>
    <submittedName>
        <fullName evidence="2">Uncharacterized protein</fullName>
    </submittedName>
</protein>
<organism evidence="2 3">
    <name type="scientific">Enterobacter asburiae</name>
    <dbReference type="NCBI Taxonomy" id="61645"/>
    <lineage>
        <taxon>Bacteria</taxon>
        <taxon>Pseudomonadati</taxon>
        <taxon>Pseudomonadota</taxon>
        <taxon>Gammaproteobacteria</taxon>
        <taxon>Enterobacterales</taxon>
        <taxon>Enterobacteriaceae</taxon>
        <taxon>Enterobacter</taxon>
        <taxon>Enterobacter cloacae complex</taxon>
    </lineage>
</organism>